<evidence type="ECO:0000313" key="2">
    <source>
        <dbReference type="EMBL" id="GIY25265.1"/>
    </source>
</evidence>
<reference evidence="2 3" key="1">
    <citation type="submission" date="2021-06" db="EMBL/GenBank/DDBJ databases">
        <title>Caerostris darwini draft genome.</title>
        <authorList>
            <person name="Kono N."/>
            <person name="Arakawa K."/>
        </authorList>
    </citation>
    <scope>NUCLEOTIDE SEQUENCE [LARGE SCALE GENOMIC DNA]</scope>
</reference>
<gene>
    <name evidence="2" type="ORF">CDAR_616101</name>
</gene>
<keyword evidence="3" id="KW-1185">Reference proteome</keyword>
<evidence type="ECO:0000313" key="3">
    <source>
        <dbReference type="Proteomes" id="UP001054837"/>
    </source>
</evidence>
<dbReference type="Proteomes" id="UP001054837">
    <property type="component" value="Unassembled WGS sequence"/>
</dbReference>
<feature type="compositionally biased region" description="Pro residues" evidence="1">
    <location>
        <begin position="107"/>
        <end position="121"/>
    </location>
</feature>
<comment type="caution">
    <text evidence="2">The sequence shown here is derived from an EMBL/GenBank/DDBJ whole genome shotgun (WGS) entry which is preliminary data.</text>
</comment>
<feature type="region of interest" description="Disordered" evidence="1">
    <location>
        <begin position="53"/>
        <end position="204"/>
    </location>
</feature>
<protein>
    <submittedName>
        <fullName evidence="2">Uncharacterized protein</fullName>
    </submittedName>
</protein>
<feature type="compositionally biased region" description="Low complexity" evidence="1">
    <location>
        <begin position="53"/>
        <end position="66"/>
    </location>
</feature>
<sequence length="204" mass="21692">MVRTLCSSSEGSGSFAERLPIARAADEHDNRHGQSETRQWIVRHDLFVPATAAAPSGRPLLPSALRLRGRRRRLRGPAPEPGTPGCALGRHHPAAGQQQPDGLVGPASPPAPPSAARPLPQPAEAAGARAGVPQPERAAAAGPVTQRLPHPLQRRVPGHAAAAHLAHEPRPDQVHRGARVRRTPPPRHTPPLAQPPQRHLPRVV</sequence>
<evidence type="ECO:0000256" key="1">
    <source>
        <dbReference type="SAM" id="MobiDB-lite"/>
    </source>
</evidence>
<dbReference type="EMBL" id="BPLQ01006783">
    <property type="protein sequence ID" value="GIY25265.1"/>
    <property type="molecule type" value="Genomic_DNA"/>
</dbReference>
<accession>A0AAV4RYA0</accession>
<proteinExistence type="predicted"/>
<feature type="compositionally biased region" description="Basic and acidic residues" evidence="1">
    <location>
        <begin position="165"/>
        <end position="175"/>
    </location>
</feature>
<organism evidence="2 3">
    <name type="scientific">Caerostris darwini</name>
    <dbReference type="NCBI Taxonomy" id="1538125"/>
    <lineage>
        <taxon>Eukaryota</taxon>
        <taxon>Metazoa</taxon>
        <taxon>Ecdysozoa</taxon>
        <taxon>Arthropoda</taxon>
        <taxon>Chelicerata</taxon>
        <taxon>Arachnida</taxon>
        <taxon>Araneae</taxon>
        <taxon>Araneomorphae</taxon>
        <taxon>Entelegynae</taxon>
        <taxon>Araneoidea</taxon>
        <taxon>Araneidae</taxon>
        <taxon>Caerostris</taxon>
    </lineage>
</organism>
<name>A0AAV4RYA0_9ARAC</name>
<dbReference type="AlphaFoldDB" id="A0AAV4RYA0"/>
<feature type="compositionally biased region" description="Basic residues" evidence="1">
    <location>
        <begin position="176"/>
        <end position="185"/>
    </location>
</feature>